<evidence type="ECO:0000313" key="2">
    <source>
        <dbReference type="Proteomes" id="UP000192601"/>
    </source>
</evidence>
<keyword evidence="2" id="KW-1185">Reference proteome</keyword>
<dbReference type="Proteomes" id="UP000192601">
    <property type="component" value="Unassembled WGS sequence"/>
</dbReference>
<comment type="caution">
    <text evidence="1">The sequence shown here is derived from an EMBL/GenBank/DDBJ whole genome shotgun (WGS) entry which is preliminary data.</text>
</comment>
<protein>
    <recommendedName>
        <fullName evidence="3">ANTAR domain-containing protein</fullName>
    </recommendedName>
</protein>
<name>A0A1X0KEW6_MYCSC</name>
<accession>A0A1X0KEW6</accession>
<evidence type="ECO:0008006" key="3">
    <source>
        <dbReference type="Google" id="ProtNLM"/>
    </source>
</evidence>
<sequence>MIALGSVQRSGPLVKLTAALAADLGILTEALDGPGVDVALSLRQLAADATVAVPTFLGLSVAVASSDPPFTLTAFVEGVGAGDVHTSLRLALSGVGDVGLLPAVVLVLYAGSPGTFIDLAADLAWLTARSLSDFVLDQHLPNLAEQCSATNLFEDSVINQAIGALIGQGYTPEQAERHLTVEGAAAGLSRHVLGLRILAGLNAR</sequence>
<dbReference type="EMBL" id="MVIJ01000023">
    <property type="protein sequence ID" value="ORB73089.1"/>
    <property type="molecule type" value="Genomic_DNA"/>
</dbReference>
<organism evidence="1 2">
    <name type="scientific">Mycobacterium scrofulaceum</name>
    <dbReference type="NCBI Taxonomy" id="1783"/>
    <lineage>
        <taxon>Bacteria</taxon>
        <taxon>Bacillati</taxon>
        <taxon>Actinomycetota</taxon>
        <taxon>Actinomycetes</taxon>
        <taxon>Mycobacteriales</taxon>
        <taxon>Mycobacteriaceae</taxon>
        <taxon>Mycobacterium</taxon>
    </lineage>
</organism>
<dbReference type="STRING" id="1783.BST44_16070"/>
<evidence type="ECO:0000313" key="1">
    <source>
        <dbReference type="EMBL" id="ORB73089.1"/>
    </source>
</evidence>
<proteinExistence type="predicted"/>
<dbReference type="AlphaFoldDB" id="A0A1X0KEW6"/>
<reference evidence="1 2" key="1">
    <citation type="submission" date="2017-02" db="EMBL/GenBank/DDBJ databases">
        <title>The new phylogeny of genus Mycobacterium.</title>
        <authorList>
            <person name="Tortoli E."/>
            <person name="Trovato A."/>
            <person name="Cirillo D.M."/>
        </authorList>
    </citation>
    <scope>NUCLEOTIDE SEQUENCE [LARGE SCALE GENOMIC DNA]</scope>
    <source>
        <strain evidence="1 2">DSM 43992</strain>
    </source>
</reference>
<gene>
    <name evidence="1" type="ORF">BST44_16070</name>
</gene>